<accession>A0A8C5IQN9</accession>
<name>A0A8C5IQN9_JUNHY</name>
<organism evidence="5 6">
    <name type="scientific">Junco hyemalis</name>
    <name type="common">Dark-eyed junco</name>
    <dbReference type="NCBI Taxonomy" id="40217"/>
    <lineage>
        <taxon>Eukaryota</taxon>
        <taxon>Metazoa</taxon>
        <taxon>Chordata</taxon>
        <taxon>Craniata</taxon>
        <taxon>Vertebrata</taxon>
        <taxon>Euteleostomi</taxon>
        <taxon>Archelosauria</taxon>
        <taxon>Archosauria</taxon>
        <taxon>Dinosauria</taxon>
        <taxon>Saurischia</taxon>
        <taxon>Theropoda</taxon>
        <taxon>Coelurosauria</taxon>
        <taxon>Aves</taxon>
        <taxon>Neognathae</taxon>
        <taxon>Neoaves</taxon>
        <taxon>Telluraves</taxon>
        <taxon>Australaves</taxon>
        <taxon>Passeriformes</taxon>
        <taxon>Passerellidae</taxon>
        <taxon>Junco</taxon>
    </lineage>
</organism>
<dbReference type="Gene3D" id="1.10.533.10">
    <property type="entry name" value="Death Domain, Fas"/>
    <property type="match status" value="1"/>
</dbReference>
<evidence type="ECO:0000256" key="3">
    <source>
        <dbReference type="SAM" id="SignalP"/>
    </source>
</evidence>
<proteinExistence type="predicted"/>
<protein>
    <recommendedName>
        <fullName evidence="4">CARD domain-containing protein</fullName>
    </recommendedName>
</protein>
<dbReference type="FunFam" id="1.10.533.10:FF:000003">
    <property type="entry name" value="Caspase recruitment domain family, member 11"/>
    <property type="match status" value="1"/>
</dbReference>
<sequence>MPSACASRSFLIIFSFPFILPAVENAPLQASSLSEQEEEEDTIWEKIESARHQLTRSLNPAKLTPYLRQCRVIDEQDEEEVLNSCRFPCKSNQTGYLMDILRRRGKRGYEAFLESLEFYYPEHYTRLTGREPAQRCSMILGRSRCSVLPSAAACMEGPENFVQVHVSA</sequence>
<dbReference type="Pfam" id="PF00619">
    <property type="entry name" value="CARD"/>
    <property type="match status" value="1"/>
</dbReference>
<dbReference type="PROSITE" id="PS50209">
    <property type="entry name" value="CARD"/>
    <property type="match status" value="1"/>
</dbReference>
<dbReference type="PANTHER" id="PTHR14559:SF12">
    <property type="entry name" value="CASPASE RECRUITMENT DOMAIN-CONTAINING PROTEIN 10"/>
    <property type="match status" value="1"/>
</dbReference>
<dbReference type="GO" id="GO:0050700">
    <property type="term" value="F:CARD domain binding"/>
    <property type="evidence" value="ECO:0007669"/>
    <property type="project" value="TreeGrafter"/>
</dbReference>
<dbReference type="OMA" id="AIYMEAN"/>
<reference evidence="5" key="1">
    <citation type="submission" date="2025-08" db="UniProtKB">
        <authorList>
            <consortium name="Ensembl"/>
        </authorList>
    </citation>
    <scope>IDENTIFICATION</scope>
</reference>
<evidence type="ECO:0000313" key="6">
    <source>
        <dbReference type="Proteomes" id="UP000694408"/>
    </source>
</evidence>
<keyword evidence="6" id="KW-1185">Reference proteome</keyword>
<keyword evidence="3" id="KW-0732">Signal</keyword>
<feature type="signal peptide" evidence="3">
    <location>
        <begin position="1"/>
        <end position="25"/>
    </location>
</feature>
<dbReference type="GO" id="GO:0005737">
    <property type="term" value="C:cytoplasm"/>
    <property type="evidence" value="ECO:0007669"/>
    <property type="project" value="TreeGrafter"/>
</dbReference>
<feature type="domain" description="CARD" evidence="4">
    <location>
        <begin position="39"/>
        <end position="131"/>
    </location>
</feature>
<dbReference type="PANTHER" id="PTHR14559">
    <property type="entry name" value="CASPASE RECRUITMENT DOMAIN FAMILY"/>
    <property type="match status" value="1"/>
</dbReference>
<evidence type="ECO:0000313" key="5">
    <source>
        <dbReference type="Ensembl" id="ENSJHYP00000007891.1"/>
    </source>
</evidence>
<reference evidence="5" key="2">
    <citation type="submission" date="2025-09" db="UniProtKB">
        <authorList>
            <consortium name="Ensembl"/>
        </authorList>
    </citation>
    <scope>IDENTIFICATION</scope>
</reference>
<dbReference type="Proteomes" id="UP000694408">
    <property type="component" value="Unplaced"/>
</dbReference>
<evidence type="ECO:0000259" key="4">
    <source>
        <dbReference type="PROSITE" id="PS50209"/>
    </source>
</evidence>
<feature type="chain" id="PRO_5034475157" description="CARD domain-containing protein" evidence="3">
    <location>
        <begin position="26"/>
        <end position="168"/>
    </location>
</feature>
<keyword evidence="1" id="KW-0597">Phosphoprotein</keyword>
<keyword evidence="2" id="KW-0175">Coiled coil</keyword>
<evidence type="ECO:0000256" key="1">
    <source>
        <dbReference type="ARBA" id="ARBA00022553"/>
    </source>
</evidence>
<evidence type="ECO:0000256" key="2">
    <source>
        <dbReference type="ARBA" id="ARBA00023054"/>
    </source>
</evidence>
<dbReference type="SUPFAM" id="SSF47986">
    <property type="entry name" value="DEATH domain"/>
    <property type="match status" value="1"/>
</dbReference>
<dbReference type="AlphaFoldDB" id="A0A8C5IQN9"/>
<dbReference type="InterPro" id="IPR011029">
    <property type="entry name" value="DEATH-like_dom_sf"/>
</dbReference>
<dbReference type="InterPro" id="IPR001315">
    <property type="entry name" value="CARD"/>
</dbReference>
<dbReference type="Ensembl" id="ENSJHYT00000009600.1">
    <property type="protein sequence ID" value="ENSJHYP00000007891.1"/>
    <property type="gene ID" value="ENSJHYG00000006280.1"/>
</dbReference>
<dbReference type="GO" id="GO:0042981">
    <property type="term" value="P:regulation of apoptotic process"/>
    <property type="evidence" value="ECO:0007669"/>
    <property type="project" value="InterPro"/>
</dbReference>